<gene>
    <name evidence="3" type="ORF">SteCoe_25228</name>
</gene>
<dbReference type="InterPro" id="IPR000286">
    <property type="entry name" value="HDACs"/>
</dbReference>
<dbReference type="InterPro" id="IPR023696">
    <property type="entry name" value="Ureohydrolase_dom_sf"/>
</dbReference>
<dbReference type="Proteomes" id="UP000187209">
    <property type="component" value="Unassembled WGS sequence"/>
</dbReference>
<reference evidence="3 4" key="1">
    <citation type="submission" date="2016-11" db="EMBL/GenBank/DDBJ databases">
        <title>The macronuclear genome of Stentor coeruleus: a giant cell with tiny introns.</title>
        <authorList>
            <person name="Slabodnick M."/>
            <person name="Ruby J.G."/>
            <person name="Reiff S.B."/>
            <person name="Swart E.C."/>
            <person name="Gosai S."/>
            <person name="Prabakaran S."/>
            <person name="Witkowska E."/>
            <person name="Larue G.E."/>
            <person name="Fisher S."/>
            <person name="Freeman R.M."/>
            <person name="Gunawardena J."/>
            <person name="Chu W."/>
            <person name="Stover N.A."/>
            <person name="Gregory B.D."/>
            <person name="Nowacki M."/>
            <person name="Derisi J."/>
            <person name="Roy S.W."/>
            <person name="Marshall W.F."/>
            <person name="Sood P."/>
        </authorList>
    </citation>
    <scope>NUCLEOTIDE SEQUENCE [LARGE SCALE GENOMIC DNA]</scope>
    <source>
        <strain evidence="3">WM001</strain>
    </source>
</reference>
<feature type="domain" description="Histone deacetylase" evidence="2">
    <location>
        <begin position="113"/>
        <end position="314"/>
    </location>
</feature>
<protein>
    <recommendedName>
        <fullName evidence="2">Histone deacetylase domain-containing protein</fullName>
    </recommendedName>
</protein>
<dbReference type="CDD" id="cd09993">
    <property type="entry name" value="HDAC_classIV"/>
    <property type="match status" value="1"/>
</dbReference>
<dbReference type="PANTHER" id="PTHR10625:SF23">
    <property type="entry name" value="HISTONE DEACETYLASE 11"/>
    <property type="match status" value="1"/>
</dbReference>
<dbReference type="PANTHER" id="PTHR10625">
    <property type="entry name" value="HISTONE DEACETYLASE HDAC1-RELATED"/>
    <property type="match status" value="1"/>
</dbReference>
<keyword evidence="4" id="KW-1185">Reference proteome</keyword>
<evidence type="ECO:0000313" key="4">
    <source>
        <dbReference type="Proteomes" id="UP000187209"/>
    </source>
</evidence>
<dbReference type="OrthoDB" id="437693at2759"/>
<evidence type="ECO:0000256" key="1">
    <source>
        <dbReference type="ARBA" id="ARBA00022801"/>
    </source>
</evidence>
<keyword evidence="1" id="KW-0378">Hydrolase</keyword>
<comment type="caution">
    <text evidence="3">The sequence shown here is derived from an EMBL/GenBank/DDBJ whole genome shotgun (WGS) entry which is preliminary data.</text>
</comment>
<name>A0A1R2BFP6_9CILI</name>
<dbReference type="GO" id="GO:0040029">
    <property type="term" value="P:epigenetic regulation of gene expression"/>
    <property type="evidence" value="ECO:0007669"/>
    <property type="project" value="TreeGrafter"/>
</dbReference>
<dbReference type="AlphaFoldDB" id="A0A1R2BFP6"/>
<organism evidence="3 4">
    <name type="scientific">Stentor coeruleus</name>
    <dbReference type="NCBI Taxonomy" id="5963"/>
    <lineage>
        <taxon>Eukaryota</taxon>
        <taxon>Sar</taxon>
        <taxon>Alveolata</taxon>
        <taxon>Ciliophora</taxon>
        <taxon>Postciliodesmatophora</taxon>
        <taxon>Heterotrichea</taxon>
        <taxon>Heterotrichida</taxon>
        <taxon>Stentoridae</taxon>
        <taxon>Stentor</taxon>
    </lineage>
</organism>
<evidence type="ECO:0000259" key="2">
    <source>
        <dbReference type="Pfam" id="PF00850"/>
    </source>
</evidence>
<dbReference type="InterPro" id="IPR023801">
    <property type="entry name" value="His_deacetylse_dom"/>
</dbReference>
<dbReference type="GO" id="GO:0016787">
    <property type="term" value="F:hydrolase activity"/>
    <property type="evidence" value="ECO:0007669"/>
    <property type="project" value="UniProtKB-KW"/>
</dbReference>
<dbReference type="InterPro" id="IPR037138">
    <property type="entry name" value="His_deacetylse_dom_sf"/>
</dbReference>
<dbReference type="PRINTS" id="PR01270">
    <property type="entry name" value="HDASUPER"/>
</dbReference>
<dbReference type="GO" id="GO:0004407">
    <property type="term" value="F:histone deacetylase activity"/>
    <property type="evidence" value="ECO:0007669"/>
    <property type="project" value="InterPro"/>
</dbReference>
<sequence length="326" mass="37101">MWAFAIIQSPKPPEHIPEVPIAYHHGYNITACGIEKLHPFDSQKYGKVFHELNIQGQYIVPSKCPRSLLIAVHPFWFLLSLCYSLQIFRAIEVPIFFLPAPVLRWRVLNPMLLATHGSIIAGCAAVTNRKFGINLSGGYHHASSTSCGGFCIYADITLTIYWIRRWYPEAVKKVLIVDLDAHQGNGHERDFIKCPDTFILDFYNDEIYPGDFIAKEAIRYGDNFNFEHTDEFYLEKLEIALRHCIKVFRPDFILYNAGTDCMQGDPLGNLNISSSGIIKRDEIVFTHSIENHIPILMVLSGGYQKQNAATIAKSIKNLNSKFNIYT</sequence>
<dbReference type="Gene3D" id="3.40.800.20">
    <property type="entry name" value="Histone deacetylase domain"/>
    <property type="match status" value="1"/>
</dbReference>
<evidence type="ECO:0000313" key="3">
    <source>
        <dbReference type="EMBL" id="OMJ75608.1"/>
    </source>
</evidence>
<accession>A0A1R2BFP6</accession>
<proteinExistence type="predicted"/>
<dbReference type="InterPro" id="IPR044150">
    <property type="entry name" value="HDAC_classIV"/>
</dbReference>
<dbReference type="Pfam" id="PF00850">
    <property type="entry name" value="Hist_deacetyl"/>
    <property type="match status" value="1"/>
</dbReference>
<dbReference type="GO" id="GO:0000118">
    <property type="term" value="C:histone deacetylase complex"/>
    <property type="evidence" value="ECO:0007669"/>
    <property type="project" value="TreeGrafter"/>
</dbReference>
<dbReference type="EMBL" id="MPUH01000681">
    <property type="protein sequence ID" value="OMJ75608.1"/>
    <property type="molecule type" value="Genomic_DNA"/>
</dbReference>
<dbReference type="SUPFAM" id="SSF52768">
    <property type="entry name" value="Arginase/deacetylase"/>
    <property type="match status" value="1"/>
</dbReference>